<dbReference type="CDD" id="cd00090">
    <property type="entry name" value="HTH_ARSR"/>
    <property type="match status" value="1"/>
</dbReference>
<dbReference type="InterPro" id="IPR036390">
    <property type="entry name" value="WH_DNA-bd_sf"/>
</dbReference>
<dbReference type="KEGG" id="gah:GAH_00554"/>
<dbReference type="RefSeq" id="WP_156967373.1">
    <property type="nucleotide sequence ID" value="NZ_CP011267.1"/>
</dbReference>
<dbReference type="InParanoid" id="A0A0F7DC25"/>
<dbReference type="InterPro" id="IPR001845">
    <property type="entry name" value="HTH_ArsR_DNA-bd_dom"/>
</dbReference>
<name>A0A0F7DC25_9EURY</name>
<dbReference type="STRING" id="113653.GAH_00554"/>
<dbReference type="InterPro" id="IPR036388">
    <property type="entry name" value="WH-like_DNA-bd_sf"/>
</dbReference>
<proteinExistence type="predicted"/>
<evidence type="ECO:0000313" key="2">
    <source>
        <dbReference type="EMBL" id="AKG92101.1"/>
    </source>
</evidence>
<dbReference type="Gene3D" id="1.10.10.10">
    <property type="entry name" value="Winged helix-like DNA-binding domain superfamily/Winged helix DNA-binding domain"/>
    <property type="match status" value="1"/>
</dbReference>
<evidence type="ECO:0000259" key="1">
    <source>
        <dbReference type="SMART" id="SM00418"/>
    </source>
</evidence>
<dbReference type="SMART" id="SM00418">
    <property type="entry name" value="HTH_ARSR"/>
    <property type="match status" value="1"/>
</dbReference>
<dbReference type="EMBL" id="CP011267">
    <property type="protein sequence ID" value="AKG92101.1"/>
    <property type="molecule type" value="Genomic_DNA"/>
</dbReference>
<dbReference type="GO" id="GO:0003700">
    <property type="term" value="F:DNA-binding transcription factor activity"/>
    <property type="evidence" value="ECO:0007669"/>
    <property type="project" value="InterPro"/>
</dbReference>
<dbReference type="SUPFAM" id="SSF46785">
    <property type="entry name" value="Winged helix' DNA-binding domain"/>
    <property type="match status" value="1"/>
</dbReference>
<accession>A0A0F7DC25</accession>
<protein>
    <submittedName>
        <fullName evidence="2">Transcriptional regulator, ArsR family</fullName>
    </submittedName>
</protein>
<organism evidence="2 3">
    <name type="scientific">Geoglobus ahangari</name>
    <dbReference type="NCBI Taxonomy" id="113653"/>
    <lineage>
        <taxon>Archaea</taxon>
        <taxon>Methanobacteriati</taxon>
        <taxon>Methanobacteriota</taxon>
        <taxon>Archaeoglobi</taxon>
        <taxon>Archaeoglobales</taxon>
        <taxon>Archaeoglobaceae</taxon>
        <taxon>Geoglobus</taxon>
    </lineage>
</organism>
<dbReference type="Pfam" id="PF01022">
    <property type="entry name" value="HTH_5"/>
    <property type="match status" value="1"/>
</dbReference>
<evidence type="ECO:0000313" key="3">
    <source>
        <dbReference type="Proteomes" id="UP000034723"/>
    </source>
</evidence>
<dbReference type="HOGENOM" id="CLU_097806_9_1_2"/>
<dbReference type="PANTHER" id="PTHR38600:SF1">
    <property type="entry name" value="TRANSCRIPTIONAL REGULATORY PROTEIN"/>
    <property type="match status" value="1"/>
</dbReference>
<dbReference type="AlphaFoldDB" id="A0A0F7DC25"/>
<keyword evidence="3" id="KW-1185">Reference proteome</keyword>
<dbReference type="InterPro" id="IPR011991">
    <property type="entry name" value="ArsR-like_HTH"/>
</dbReference>
<reference evidence="2 3" key="1">
    <citation type="submission" date="2015-04" db="EMBL/GenBank/DDBJ databases">
        <title>The complete genome sequence of the hyperthermophilic, obligate iron-reducing archaeon Geoglobus ahangari strain 234T.</title>
        <authorList>
            <person name="Manzella M.P."/>
            <person name="Holmes D.E."/>
            <person name="Rocheleau J.M."/>
            <person name="Chung A."/>
            <person name="Reguera G."/>
            <person name="Kashefi K."/>
        </authorList>
    </citation>
    <scope>NUCLEOTIDE SEQUENCE [LARGE SCALE GENOMIC DNA]</scope>
    <source>
        <strain evidence="2 3">234</strain>
    </source>
</reference>
<gene>
    <name evidence="2" type="ORF">GAH_00554</name>
</gene>
<sequence length="100" mass="11871">MDDRSSISELATVCEALGNSVRLRILKKLCEREWYVYELAKELGISRQLIYLHIRKLEKAGLVEGEIRFDPSDPRAKKFYRARKFRIVVDNETLRRIEEE</sequence>
<dbReference type="PANTHER" id="PTHR38600">
    <property type="entry name" value="TRANSCRIPTIONAL REGULATORY PROTEIN"/>
    <property type="match status" value="1"/>
</dbReference>
<dbReference type="Proteomes" id="UP000034723">
    <property type="component" value="Chromosome"/>
</dbReference>
<dbReference type="GeneID" id="24803136"/>
<feature type="domain" description="HTH arsR-type" evidence="1">
    <location>
        <begin position="12"/>
        <end position="85"/>
    </location>
</feature>